<evidence type="ECO:0000313" key="3">
    <source>
        <dbReference type="Proteomes" id="UP000267019"/>
    </source>
</evidence>
<sequence>MKNSFLTVSLVLALAFFFGFVLGLSFGELVRDRPAAGSGGERSTASNQAASSGPHAVSEVRTSPTDDAARRDAHTGPETSEETREVSHSAPSDPLGVEEGFLASLGKFLGNRLEAGTRNAVRFLPGSDP</sequence>
<name>A0A660L7Q9_9BACL</name>
<dbReference type="AlphaFoldDB" id="A0A660L7Q9"/>
<keyword evidence="3" id="KW-1185">Reference proteome</keyword>
<proteinExistence type="predicted"/>
<evidence type="ECO:0000256" key="1">
    <source>
        <dbReference type="SAM" id="MobiDB-lite"/>
    </source>
</evidence>
<reference evidence="2 3" key="1">
    <citation type="submission" date="2018-10" db="EMBL/GenBank/DDBJ databases">
        <title>Genomic Encyclopedia of Type Strains, Phase IV (KMG-IV): sequencing the most valuable type-strain genomes for metagenomic binning, comparative biology and taxonomic classification.</title>
        <authorList>
            <person name="Goeker M."/>
        </authorList>
    </citation>
    <scope>NUCLEOTIDE SEQUENCE [LARGE SCALE GENOMIC DNA]</scope>
    <source>
        <strain evidence="2 3">DSM 22653</strain>
    </source>
</reference>
<evidence type="ECO:0000313" key="2">
    <source>
        <dbReference type="EMBL" id="RKQ88889.1"/>
    </source>
</evidence>
<feature type="compositionally biased region" description="Basic and acidic residues" evidence="1">
    <location>
        <begin position="67"/>
        <end position="87"/>
    </location>
</feature>
<dbReference type="Proteomes" id="UP000267019">
    <property type="component" value="Unassembled WGS sequence"/>
</dbReference>
<feature type="compositionally biased region" description="Polar residues" evidence="1">
    <location>
        <begin position="41"/>
        <end position="51"/>
    </location>
</feature>
<accession>A0A660L7Q9</accession>
<organism evidence="2 3">
    <name type="scientific">Brockia lithotrophica</name>
    <dbReference type="NCBI Taxonomy" id="933949"/>
    <lineage>
        <taxon>Bacteria</taxon>
        <taxon>Bacillati</taxon>
        <taxon>Bacillota</taxon>
        <taxon>Bacilli</taxon>
        <taxon>Bacillales</taxon>
        <taxon>Bacillales Family X. Incertae Sedis</taxon>
        <taxon>Brockia</taxon>
    </lineage>
</organism>
<protein>
    <submittedName>
        <fullName evidence="2">Uncharacterized protein</fullName>
    </submittedName>
</protein>
<dbReference type="EMBL" id="RBIJ01000001">
    <property type="protein sequence ID" value="RKQ88889.1"/>
    <property type="molecule type" value="Genomic_DNA"/>
</dbReference>
<gene>
    <name evidence="2" type="ORF">C7438_0541</name>
</gene>
<dbReference type="RefSeq" id="WP_121443773.1">
    <property type="nucleotide sequence ID" value="NZ_RBIJ01000001.1"/>
</dbReference>
<feature type="region of interest" description="Disordered" evidence="1">
    <location>
        <begin position="33"/>
        <end position="97"/>
    </location>
</feature>
<comment type="caution">
    <text evidence="2">The sequence shown here is derived from an EMBL/GenBank/DDBJ whole genome shotgun (WGS) entry which is preliminary data.</text>
</comment>